<dbReference type="PANTHER" id="PTHR43537:SF20">
    <property type="entry name" value="HTH-TYPE TRANSCRIPTIONAL REPRESSOR GLAR"/>
    <property type="match status" value="1"/>
</dbReference>
<dbReference type="EMBL" id="JBHEZZ010000044">
    <property type="protein sequence ID" value="MFC1407360.1"/>
    <property type="molecule type" value="Genomic_DNA"/>
</dbReference>
<dbReference type="InterPro" id="IPR008920">
    <property type="entry name" value="TF_FadR/GntR_C"/>
</dbReference>
<evidence type="ECO:0000256" key="2">
    <source>
        <dbReference type="ARBA" id="ARBA00023125"/>
    </source>
</evidence>
<comment type="caution">
    <text evidence="5">The sequence shown here is derived from an EMBL/GenBank/DDBJ whole genome shotgun (WGS) entry which is preliminary data.</text>
</comment>
<dbReference type="SUPFAM" id="SSF46785">
    <property type="entry name" value="Winged helix' DNA-binding domain"/>
    <property type="match status" value="1"/>
</dbReference>
<dbReference type="InterPro" id="IPR036388">
    <property type="entry name" value="WH-like_DNA-bd_sf"/>
</dbReference>
<keyword evidence="1" id="KW-0805">Transcription regulation</keyword>
<dbReference type="RefSeq" id="WP_051726645.1">
    <property type="nucleotide sequence ID" value="NZ_JBHEZZ010000044.1"/>
</dbReference>
<accession>A0ABV6V0W3</accession>
<evidence type="ECO:0000256" key="1">
    <source>
        <dbReference type="ARBA" id="ARBA00023015"/>
    </source>
</evidence>
<reference evidence="5 6" key="1">
    <citation type="submission" date="2024-09" db="EMBL/GenBank/DDBJ databases">
        <authorList>
            <person name="Lee S.D."/>
        </authorList>
    </citation>
    <scope>NUCLEOTIDE SEQUENCE [LARGE SCALE GENOMIC DNA]</scope>
    <source>
        <strain evidence="5 6">N1-5</strain>
    </source>
</reference>
<name>A0ABV6V0W3_9ACTN</name>
<evidence type="ECO:0000256" key="3">
    <source>
        <dbReference type="ARBA" id="ARBA00023163"/>
    </source>
</evidence>
<dbReference type="InterPro" id="IPR011711">
    <property type="entry name" value="GntR_C"/>
</dbReference>
<dbReference type="PANTHER" id="PTHR43537">
    <property type="entry name" value="TRANSCRIPTIONAL REGULATOR, GNTR FAMILY"/>
    <property type="match status" value="1"/>
</dbReference>
<sequence length="240" mass="26541">MARRGTAVTLNEDIYRRIRGDILAGRLHPGDKLSPAELRERFGVSLGVIREALTKLTEQKLVSARSGQGFSVVTLSPEELGDLTLVRIDLEARALRLAIERGDLSWESEVVSAHHRLARTPMRDADDPERTGEEWAAAHAAFHEALISACQVPLLLDFCHTLRAATELYRRWSGPAAARLSAKRDVGGEHLAIMEATVARDADLAAELLAEHYRRTQQVLLAGGFTQPQTLRQAPSKERD</sequence>
<dbReference type="Proteomes" id="UP001592528">
    <property type="component" value="Unassembled WGS sequence"/>
</dbReference>
<evidence type="ECO:0000313" key="5">
    <source>
        <dbReference type="EMBL" id="MFC1407360.1"/>
    </source>
</evidence>
<organism evidence="5 6">
    <name type="scientific">Streptacidiphilus cavernicola</name>
    <dbReference type="NCBI Taxonomy" id="3342716"/>
    <lineage>
        <taxon>Bacteria</taxon>
        <taxon>Bacillati</taxon>
        <taxon>Actinomycetota</taxon>
        <taxon>Actinomycetes</taxon>
        <taxon>Kitasatosporales</taxon>
        <taxon>Streptomycetaceae</taxon>
        <taxon>Streptacidiphilus</taxon>
    </lineage>
</organism>
<dbReference type="SMART" id="SM00345">
    <property type="entry name" value="HTH_GNTR"/>
    <property type="match status" value="1"/>
</dbReference>
<dbReference type="Gene3D" id="1.20.120.530">
    <property type="entry name" value="GntR ligand-binding domain-like"/>
    <property type="match status" value="1"/>
</dbReference>
<dbReference type="SMART" id="SM00895">
    <property type="entry name" value="FCD"/>
    <property type="match status" value="1"/>
</dbReference>
<gene>
    <name evidence="5" type="ORF">ACEZDJ_39375</name>
</gene>
<dbReference type="SUPFAM" id="SSF48008">
    <property type="entry name" value="GntR ligand-binding domain-like"/>
    <property type="match status" value="1"/>
</dbReference>
<evidence type="ECO:0000259" key="4">
    <source>
        <dbReference type="PROSITE" id="PS50949"/>
    </source>
</evidence>
<dbReference type="PROSITE" id="PS50949">
    <property type="entry name" value="HTH_GNTR"/>
    <property type="match status" value="1"/>
</dbReference>
<proteinExistence type="predicted"/>
<dbReference type="InterPro" id="IPR036390">
    <property type="entry name" value="WH_DNA-bd_sf"/>
</dbReference>
<dbReference type="Pfam" id="PF07729">
    <property type="entry name" value="FCD"/>
    <property type="match status" value="1"/>
</dbReference>
<dbReference type="Pfam" id="PF00392">
    <property type="entry name" value="GntR"/>
    <property type="match status" value="1"/>
</dbReference>
<evidence type="ECO:0000313" key="6">
    <source>
        <dbReference type="Proteomes" id="UP001592528"/>
    </source>
</evidence>
<feature type="domain" description="HTH gntR-type" evidence="4">
    <location>
        <begin position="8"/>
        <end position="75"/>
    </location>
</feature>
<dbReference type="Gene3D" id="1.10.10.10">
    <property type="entry name" value="Winged helix-like DNA-binding domain superfamily/Winged helix DNA-binding domain"/>
    <property type="match status" value="1"/>
</dbReference>
<keyword evidence="3" id="KW-0804">Transcription</keyword>
<dbReference type="InterPro" id="IPR000524">
    <property type="entry name" value="Tscrpt_reg_HTH_GntR"/>
</dbReference>
<keyword evidence="2" id="KW-0238">DNA-binding</keyword>
<dbReference type="CDD" id="cd07377">
    <property type="entry name" value="WHTH_GntR"/>
    <property type="match status" value="1"/>
</dbReference>
<protein>
    <submittedName>
        <fullName evidence="5">GntR family transcriptional regulator</fullName>
    </submittedName>
</protein>
<keyword evidence="6" id="KW-1185">Reference proteome</keyword>